<dbReference type="RefSeq" id="WP_037920643.1">
    <property type="nucleotide sequence ID" value="NZ_CP054599.1"/>
</dbReference>
<keyword evidence="1" id="KW-0472">Membrane</keyword>
<dbReference type="AlphaFoldDB" id="A0A073J4X6"/>
<keyword evidence="1" id="KW-1133">Transmembrane helix</keyword>
<evidence type="ECO:0000256" key="1">
    <source>
        <dbReference type="SAM" id="Phobius"/>
    </source>
</evidence>
<dbReference type="EMBL" id="JAMD01000001">
    <property type="protein sequence ID" value="KEJ97663.1"/>
    <property type="molecule type" value="Genomic_DNA"/>
</dbReference>
<protein>
    <submittedName>
        <fullName evidence="2">Uncharacterized protein</fullName>
    </submittedName>
</protein>
<evidence type="ECO:0000313" key="3">
    <source>
        <dbReference type="Proteomes" id="UP000027746"/>
    </source>
</evidence>
<organism evidence="2 3">
    <name type="scientific">Pseudosulfitobacter pseudonitzschiae</name>
    <dbReference type="NCBI Taxonomy" id="1402135"/>
    <lineage>
        <taxon>Bacteria</taxon>
        <taxon>Pseudomonadati</taxon>
        <taxon>Pseudomonadota</taxon>
        <taxon>Alphaproteobacteria</taxon>
        <taxon>Rhodobacterales</taxon>
        <taxon>Roseobacteraceae</taxon>
        <taxon>Pseudosulfitobacter</taxon>
    </lineage>
</organism>
<name>A0A073J4X6_9RHOB</name>
<keyword evidence="1" id="KW-0812">Transmembrane</keyword>
<dbReference type="Proteomes" id="UP000027746">
    <property type="component" value="Unassembled WGS sequence"/>
</dbReference>
<comment type="caution">
    <text evidence="2">The sequence shown here is derived from an EMBL/GenBank/DDBJ whole genome shotgun (WGS) entry which is preliminary data.</text>
</comment>
<feature type="transmembrane region" description="Helical" evidence="1">
    <location>
        <begin position="7"/>
        <end position="30"/>
    </location>
</feature>
<dbReference type="GeneID" id="68870199"/>
<feature type="transmembrane region" description="Helical" evidence="1">
    <location>
        <begin position="36"/>
        <end position="54"/>
    </location>
</feature>
<gene>
    <name evidence="2" type="ORF">SUH3_01365</name>
</gene>
<accession>A0A073J4X6</accession>
<keyword evidence="3" id="KW-1185">Reference proteome</keyword>
<evidence type="ECO:0000313" key="2">
    <source>
        <dbReference type="EMBL" id="KEJ97663.1"/>
    </source>
</evidence>
<reference evidence="2 3" key="1">
    <citation type="submission" date="2014-01" db="EMBL/GenBank/DDBJ databases">
        <title>Sulfitobacter sp. H3 (MCCC 1A00686) Genome Sequencing.</title>
        <authorList>
            <person name="Lai Q."/>
            <person name="Hong Z."/>
        </authorList>
    </citation>
    <scope>NUCLEOTIDE SEQUENCE [LARGE SCALE GENOMIC DNA]</scope>
    <source>
        <strain evidence="2 3">H3</strain>
    </source>
</reference>
<proteinExistence type="predicted"/>
<sequence>MPFNRLVLILVVVIAAAAVTVWLAMLAAAAFSLPQAATALVPLALLAFVLVRLLRDRTGDS</sequence>